<dbReference type="InterPro" id="IPR016024">
    <property type="entry name" value="ARM-type_fold"/>
</dbReference>
<evidence type="ECO:0000313" key="2">
    <source>
        <dbReference type="Proteomes" id="UP000265618"/>
    </source>
</evidence>
<sequence length="103" mass="11428">MPEYLECLFGILSSRSAAEYETLVGSAYRGVVTMAGIRPSLIMPHVTEIIRFFLDATKSCRSLPPSVSVEVLEMWVMLCDNDFAQGHLTPVLPEILKALLHCT</sequence>
<dbReference type="OrthoDB" id="951172at2759"/>
<organism evidence="1 2">
    <name type="scientific">Kipferlia bialata</name>
    <dbReference type="NCBI Taxonomy" id="797122"/>
    <lineage>
        <taxon>Eukaryota</taxon>
        <taxon>Metamonada</taxon>
        <taxon>Carpediemonas-like organisms</taxon>
        <taxon>Kipferlia</taxon>
    </lineage>
</organism>
<dbReference type="EMBL" id="BDIP01005298">
    <property type="protein sequence ID" value="GIQ89671.1"/>
    <property type="molecule type" value="Genomic_DNA"/>
</dbReference>
<gene>
    <name evidence="1" type="ORF">KIPB_012206</name>
</gene>
<dbReference type="InterPro" id="IPR011989">
    <property type="entry name" value="ARM-like"/>
</dbReference>
<feature type="non-terminal residue" evidence="1">
    <location>
        <position position="1"/>
    </location>
</feature>
<protein>
    <submittedName>
        <fullName evidence="1">Uncharacterized protein</fullName>
    </submittedName>
</protein>
<keyword evidence="2" id="KW-1185">Reference proteome</keyword>
<evidence type="ECO:0000313" key="1">
    <source>
        <dbReference type="EMBL" id="GIQ89671.1"/>
    </source>
</evidence>
<dbReference type="Gene3D" id="1.25.10.10">
    <property type="entry name" value="Leucine-rich Repeat Variant"/>
    <property type="match status" value="1"/>
</dbReference>
<name>A0A9K3D6B3_9EUKA</name>
<comment type="caution">
    <text evidence="1">The sequence shown here is derived from an EMBL/GenBank/DDBJ whole genome shotgun (WGS) entry which is preliminary data.</text>
</comment>
<dbReference type="AlphaFoldDB" id="A0A9K3D6B3"/>
<dbReference type="Proteomes" id="UP000265618">
    <property type="component" value="Unassembled WGS sequence"/>
</dbReference>
<dbReference type="SUPFAM" id="SSF48371">
    <property type="entry name" value="ARM repeat"/>
    <property type="match status" value="1"/>
</dbReference>
<reference evidence="1 2" key="1">
    <citation type="journal article" date="2018" name="PLoS ONE">
        <title>The draft genome of Kipferlia bialata reveals reductive genome evolution in fornicate parasites.</title>
        <authorList>
            <person name="Tanifuji G."/>
            <person name="Takabayashi S."/>
            <person name="Kume K."/>
            <person name="Takagi M."/>
            <person name="Nakayama T."/>
            <person name="Kamikawa R."/>
            <person name="Inagaki Y."/>
            <person name="Hashimoto T."/>
        </authorList>
    </citation>
    <scope>NUCLEOTIDE SEQUENCE [LARGE SCALE GENOMIC DNA]</scope>
    <source>
        <strain evidence="1">NY0173</strain>
    </source>
</reference>
<accession>A0A9K3D6B3</accession>
<proteinExistence type="predicted"/>